<evidence type="ECO:0000313" key="3">
    <source>
        <dbReference type="Proteomes" id="UP000717696"/>
    </source>
</evidence>
<proteinExistence type="predicted"/>
<feature type="compositionally biased region" description="Basic and acidic residues" evidence="1">
    <location>
        <begin position="103"/>
        <end position="116"/>
    </location>
</feature>
<reference evidence="2" key="1">
    <citation type="journal article" date="2021" name="Nat. Commun.">
        <title>Genetic determinants of endophytism in the Arabidopsis root mycobiome.</title>
        <authorList>
            <person name="Mesny F."/>
            <person name="Miyauchi S."/>
            <person name="Thiergart T."/>
            <person name="Pickel B."/>
            <person name="Atanasova L."/>
            <person name="Karlsson M."/>
            <person name="Huettel B."/>
            <person name="Barry K.W."/>
            <person name="Haridas S."/>
            <person name="Chen C."/>
            <person name="Bauer D."/>
            <person name="Andreopoulos W."/>
            <person name="Pangilinan J."/>
            <person name="LaButti K."/>
            <person name="Riley R."/>
            <person name="Lipzen A."/>
            <person name="Clum A."/>
            <person name="Drula E."/>
            <person name="Henrissat B."/>
            <person name="Kohler A."/>
            <person name="Grigoriev I.V."/>
            <person name="Martin F.M."/>
            <person name="Hacquard S."/>
        </authorList>
    </citation>
    <scope>NUCLEOTIDE SEQUENCE</scope>
    <source>
        <strain evidence="2">MPI-CAGE-AT-0021</strain>
    </source>
</reference>
<protein>
    <submittedName>
        <fullName evidence="2">Uncharacterized protein</fullName>
    </submittedName>
</protein>
<evidence type="ECO:0000313" key="2">
    <source>
        <dbReference type="EMBL" id="KAH7110803.1"/>
    </source>
</evidence>
<feature type="region of interest" description="Disordered" evidence="1">
    <location>
        <begin position="88"/>
        <end position="116"/>
    </location>
</feature>
<name>A0A9P9D156_9HYPO</name>
<dbReference type="Proteomes" id="UP000717696">
    <property type="component" value="Unassembled WGS sequence"/>
</dbReference>
<dbReference type="AlphaFoldDB" id="A0A9P9D156"/>
<accession>A0A9P9D156</accession>
<feature type="compositionally biased region" description="Low complexity" evidence="1">
    <location>
        <begin position="88"/>
        <end position="101"/>
    </location>
</feature>
<dbReference type="OrthoDB" id="5103143at2759"/>
<dbReference type="EMBL" id="JAGMUU010000060">
    <property type="protein sequence ID" value="KAH7110803.1"/>
    <property type="molecule type" value="Genomic_DNA"/>
</dbReference>
<evidence type="ECO:0000256" key="1">
    <source>
        <dbReference type="SAM" id="MobiDB-lite"/>
    </source>
</evidence>
<sequence>MSRPSARDNSRPHRGQATWLTRKIGTPNPAVNAFGQSGNRRGCVDWLVDTWGMTGNIDSFRRGATAFRNARDWAKQHRDNVIREANATASQARIAAAQADATGPHEDDISTPHEPHELHEPVDPAQYITLQDADGEPALLSIQFN</sequence>
<gene>
    <name evidence="2" type="ORF">B0J13DRAFT_661681</name>
</gene>
<comment type="caution">
    <text evidence="2">The sequence shown here is derived from an EMBL/GenBank/DDBJ whole genome shotgun (WGS) entry which is preliminary data.</text>
</comment>
<organism evidence="2 3">
    <name type="scientific">Dactylonectria estremocensis</name>
    <dbReference type="NCBI Taxonomy" id="1079267"/>
    <lineage>
        <taxon>Eukaryota</taxon>
        <taxon>Fungi</taxon>
        <taxon>Dikarya</taxon>
        <taxon>Ascomycota</taxon>
        <taxon>Pezizomycotina</taxon>
        <taxon>Sordariomycetes</taxon>
        <taxon>Hypocreomycetidae</taxon>
        <taxon>Hypocreales</taxon>
        <taxon>Nectriaceae</taxon>
        <taxon>Dactylonectria</taxon>
    </lineage>
</organism>
<keyword evidence="3" id="KW-1185">Reference proteome</keyword>